<reference evidence="8 9" key="1">
    <citation type="submission" date="2018-06" db="EMBL/GenBank/DDBJ databases">
        <authorList>
            <consortium name="Pathogen Informatics"/>
            <person name="Doyle S."/>
        </authorList>
    </citation>
    <scope>NUCLEOTIDE SEQUENCE [LARGE SCALE GENOMIC DNA]</scope>
    <source>
        <strain evidence="9">NCTC 11391</strain>
    </source>
</reference>
<evidence type="ECO:0000313" key="9">
    <source>
        <dbReference type="Proteomes" id="UP000254082"/>
    </source>
</evidence>
<proteinExistence type="inferred from homology"/>
<evidence type="ECO:0000313" key="8">
    <source>
        <dbReference type="EMBL" id="SUN36653.1"/>
    </source>
</evidence>
<dbReference type="OrthoDB" id="361483at2"/>
<dbReference type="Pfam" id="PF04138">
    <property type="entry name" value="GtrA_DPMS_TM"/>
    <property type="match status" value="1"/>
</dbReference>
<dbReference type="PANTHER" id="PTHR38459">
    <property type="entry name" value="PROPHAGE BACTOPRENOL-LINKED GLUCOSE TRANSLOCASE HOMOLOG"/>
    <property type="match status" value="1"/>
</dbReference>
<evidence type="ECO:0000256" key="3">
    <source>
        <dbReference type="ARBA" id="ARBA00022692"/>
    </source>
</evidence>
<evidence type="ECO:0000256" key="4">
    <source>
        <dbReference type="ARBA" id="ARBA00022989"/>
    </source>
</evidence>
<gene>
    <name evidence="8" type="ORF">NCTC11391_01652</name>
</gene>
<evidence type="ECO:0000256" key="5">
    <source>
        <dbReference type="ARBA" id="ARBA00023136"/>
    </source>
</evidence>
<keyword evidence="5 6" id="KW-0472">Membrane</keyword>
<dbReference type="PANTHER" id="PTHR38459:SF5">
    <property type="entry name" value="CELL WALL TEICHOIC ACID GLYCOSYLATION PROTEIN GTCA"/>
    <property type="match status" value="1"/>
</dbReference>
<evidence type="ECO:0000256" key="2">
    <source>
        <dbReference type="ARBA" id="ARBA00009399"/>
    </source>
</evidence>
<feature type="transmembrane region" description="Helical" evidence="6">
    <location>
        <begin position="20"/>
        <end position="41"/>
    </location>
</feature>
<name>A0A380JF05_STRDO</name>
<keyword evidence="9" id="KW-1185">Reference proteome</keyword>
<evidence type="ECO:0000256" key="1">
    <source>
        <dbReference type="ARBA" id="ARBA00004141"/>
    </source>
</evidence>
<evidence type="ECO:0000256" key="6">
    <source>
        <dbReference type="SAM" id="Phobius"/>
    </source>
</evidence>
<dbReference type="EMBL" id="UHFA01000002">
    <property type="protein sequence ID" value="SUN36653.1"/>
    <property type="molecule type" value="Genomic_DNA"/>
</dbReference>
<accession>A0A380JF05</accession>
<keyword evidence="3 6" id="KW-0812">Transmembrane</keyword>
<comment type="similarity">
    <text evidence="2">Belongs to the GtrA family.</text>
</comment>
<feature type="domain" description="GtrA/DPMS transmembrane" evidence="7">
    <location>
        <begin position="18"/>
        <end position="144"/>
    </location>
</feature>
<organism evidence="8 9">
    <name type="scientific">Streptococcus downei MFe28</name>
    <dbReference type="NCBI Taxonomy" id="764290"/>
    <lineage>
        <taxon>Bacteria</taxon>
        <taxon>Bacillati</taxon>
        <taxon>Bacillota</taxon>
        <taxon>Bacilli</taxon>
        <taxon>Lactobacillales</taxon>
        <taxon>Streptococcaceae</taxon>
        <taxon>Streptococcus</taxon>
    </lineage>
</organism>
<dbReference type="Proteomes" id="UP000254082">
    <property type="component" value="Unassembled WGS sequence"/>
</dbReference>
<evidence type="ECO:0000259" key="7">
    <source>
        <dbReference type="Pfam" id="PF04138"/>
    </source>
</evidence>
<dbReference type="InterPro" id="IPR051401">
    <property type="entry name" value="GtrA_CellWall_Glycosyl"/>
</dbReference>
<keyword evidence="4 6" id="KW-1133">Transmembrane helix</keyword>
<feature type="transmembrane region" description="Helical" evidence="6">
    <location>
        <begin position="118"/>
        <end position="138"/>
    </location>
</feature>
<dbReference type="InterPro" id="IPR007267">
    <property type="entry name" value="GtrA_DPMS_TM"/>
</dbReference>
<dbReference type="GO" id="GO:0005886">
    <property type="term" value="C:plasma membrane"/>
    <property type="evidence" value="ECO:0007669"/>
    <property type="project" value="TreeGrafter"/>
</dbReference>
<feature type="transmembrane region" description="Helical" evidence="6">
    <location>
        <begin position="47"/>
        <end position="66"/>
    </location>
</feature>
<dbReference type="RefSeq" id="WP_115325110.1">
    <property type="nucleotide sequence ID" value="NZ_UHFA01000002.1"/>
</dbReference>
<sequence length="150" mass="17167">MKKIKSLIIWAWNNEAMKYLFFGGLTTLVYLISRIGLFALLKMPLTTTVIANAIAIIFAFVTNDIWVFNQARSGWFPRFIKFTTARLLTLGLDFGMTFVFVTSYPHLIGQFFNDNLEIVNGVVGVISQILIILINYILSKLFIFDNKKID</sequence>
<dbReference type="GO" id="GO:0000271">
    <property type="term" value="P:polysaccharide biosynthetic process"/>
    <property type="evidence" value="ECO:0007669"/>
    <property type="project" value="InterPro"/>
</dbReference>
<dbReference type="AlphaFoldDB" id="A0A380JF05"/>
<feature type="transmembrane region" description="Helical" evidence="6">
    <location>
        <begin position="87"/>
        <end position="106"/>
    </location>
</feature>
<protein>
    <submittedName>
        <fullName evidence="8">GtrA-like membrane protein</fullName>
    </submittedName>
</protein>
<comment type="subcellular location">
    <subcellularLocation>
        <location evidence="1">Membrane</location>
        <topology evidence="1">Multi-pass membrane protein</topology>
    </subcellularLocation>
</comment>